<gene>
    <name evidence="1" type="ORF">ABT39_MTgene992</name>
</gene>
<evidence type="ECO:0000313" key="1">
    <source>
        <dbReference type="EMBL" id="KUM51146.1"/>
    </source>
</evidence>
<comment type="caution">
    <text evidence="1">The sequence shown here is derived from an EMBL/GenBank/DDBJ whole genome shotgun (WGS) entry which is preliminary data.</text>
</comment>
<dbReference type="EMBL" id="LKAM01000001">
    <property type="protein sequence ID" value="KUM51146.1"/>
    <property type="molecule type" value="Genomic_DNA"/>
</dbReference>
<proteinExistence type="predicted"/>
<protein>
    <submittedName>
        <fullName evidence="1">Uncharacterized protein</fullName>
    </submittedName>
</protein>
<dbReference type="AlphaFoldDB" id="A0A101M4X4"/>
<sequence>MNYAISRSPITGYGTRDSTIASARAIGIDTTTEMGPATAPFPLAFAAAGSINERSKWIFYIHRCSGSVLASATLAYDFDAPISTAAPASIVFALGTALGAASMA</sequence>
<keyword evidence="1" id="KW-0496">Mitochondrion</keyword>
<name>A0A101M4X4_PICGL</name>
<reference evidence="1" key="1">
    <citation type="journal article" date="2015" name="Genome Biol. Evol.">
        <title>Organellar Genomes of White Spruce (Picea glauca): Assembly and Annotation.</title>
        <authorList>
            <person name="Jackman S.D."/>
            <person name="Warren R.L."/>
            <person name="Gibb E.A."/>
            <person name="Vandervalk B.P."/>
            <person name="Mohamadi H."/>
            <person name="Chu J."/>
            <person name="Raymond A."/>
            <person name="Pleasance S."/>
            <person name="Coope R."/>
            <person name="Wildung M.R."/>
            <person name="Ritland C.E."/>
            <person name="Bousquet J."/>
            <person name="Jones S.J."/>
            <person name="Bohlmann J."/>
            <person name="Birol I."/>
        </authorList>
    </citation>
    <scope>NUCLEOTIDE SEQUENCE [LARGE SCALE GENOMIC DNA]</scope>
    <source>
        <tissue evidence="1">Flushing bud</tissue>
    </source>
</reference>
<accession>A0A101M4X4</accession>
<organism evidence="1">
    <name type="scientific">Picea glauca</name>
    <name type="common">White spruce</name>
    <name type="synonym">Pinus glauca</name>
    <dbReference type="NCBI Taxonomy" id="3330"/>
    <lineage>
        <taxon>Eukaryota</taxon>
        <taxon>Viridiplantae</taxon>
        <taxon>Streptophyta</taxon>
        <taxon>Embryophyta</taxon>
        <taxon>Tracheophyta</taxon>
        <taxon>Spermatophyta</taxon>
        <taxon>Pinopsida</taxon>
        <taxon>Pinidae</taxon>
        <taxon>Conifers I</taxon>
        <taxon>Pinales</taxon>
        <taxon>Pinaceae</taxon>
        <taxon>Picea</taxon>
    </lineage>
</organism>
<geneLocation type="mitochondrion" evidence="1"/>